<feature type="transmembrane region" description="Helical" evidence="1">
    <location>
        <begin position="45"/>
        <end position="62"/>
    </location>
</feature>
<reference evidence="2" key="2">
    <citation type="submission" date="2021-04" db="EMBL/GenBank/DDBJ databases">
        <authorList>
            <person name="Gilroy R."/>
        </authorList>
    </citation>
    <scope>NUCLEOTIDE SEQUENCE</scope>
    <source>
        <strain evidence="2">ChiGjej1B1-1692</strain>
    </source>
</reference>
<evidence type="ECO:0000313" key="2">
    <source>
        <dbReference type="EMBL" id="HJC39537.1"/>
    </source>
</evidence>
<sequence>MILLNKLMILISILLLLLCILMPLKRSAAAKERPFLRSILRPHTIYGVLLLITSLIHGILAGSGPAMISGKIAWLCLLILLVLSFFRGRMQAAVWKKLHGRLSILLCALVLIHIVHAIVI</sequence>
<feature type="transmembrane region" description="Helical" evidence="1">
    <location>
        <begin position="6"/>
        <end position="24"/>
    </location>
</feature>
<keyword evidence="1" id="KW-0812">Transmembrane</keyword>
<dbReference type="AlphaFoldDB" id="A0A9D2SY91"/>
<organism evidence="2 3">
    <name type="scientific">Candidatus Mediterraneibacter faecigallinarum</name>
    <dbReference type="NCBI Taxonomy" id="2838669"/>
    <lineage>
        <taxon>Bacteria</taxon>
        <taxon>Bacillati</taxon>
        <taxon>Bacillota</taxon>
        <taxon>Clostridia</taxon>
        <taxon>Lachnospirales</taxon>
        <taxon>Lachnospiraceae</taxon>
        <taxon>Mediterraneibacter</taxon>
    </lineage>
</organism>
<keyword evidence="1" id="KW-1133">Transmembrane helix</keyword>
<proteinExistence type="predicted"/>
<reference evidence="2" key="1">
    <citation type="journal article" date="2021" name="PeerJ">
        <title>Extensive microbial diversity within the chicken gut microbiome revealed by metagenomics and culture.</title>
        <authorList>
            <person name="Gilroy R."/>
            <person name="Ravi A."/>
            <person name="Getino M."/>
            <person name="Pursley I."/>
            <person name="Horton D.L."/>
            <person name="Alikhan N.F."/>
            <person name="Baker D."/>
            <person name="Gharbi K."/>
            <person name="Hall N."/>
            <person name="Watson M."/>
            <person name="Adriaenssens E.M."/>
            <person name="Foster-Nyarko E."/>
            <person name="Jarju S."/>
            <person name="Secka A."/>
            <person name="Antonio M."/>
            <person name="Oren A."/>
            <person name="Chaudhuri R.R."/>
            <person name="La Ragione R."/>
            <person name="Hildebrand F."/>
            <person name="Pallen M.J."/>
        </authorList>
    </citation>
    <scope>NUCLEOTIDE SEQUENCE</scope>
    <source>
        <strain evidence="2">ChiGjej1B1-1692</strain>
    </source>
</reference>
<comment type="caution">
    <text evidence="2">The sequence shown here is derived from an EMBL/GenBank/DDBJ whole genome shotgun (WGS) entry which is preliminary data.</text>
</comment>
<evidence type="ECO:0008006" key="4">
    <source>
        <dbReference type="Google" id="ProtNLM"/>
    </source>
</evidence>
<gene>
    <name evidence="2" type="ORF">H9757_10845</name>
</gene>
<accession>A0A9D2SY91</accession>
<protein>
    <recommendedName>
        <fullName evidence="4">Ferric oxidoreductase domain-containing protein</fullName>
    </recommendedName>
</protein>
<evidence type="ECO:0000256" key="1">
    <source>
        <dbReference type="SAM" id="Phobius"/>
    </source>
</evidence>
<keyword evidence="1" id="KW-0472">Membrane</keyword>
<feature type="transmembrane region" description="Helical" evidence="1">
    <location>
        <begin position="68"/>
        <end position="86"/>
    </location>
</feature>
<dbReference type="Proteomes" id="UP000823894">
    <property type="component" value="Unassembled WGS sequence"/>
</dbReference>
<feature type="transmembrane region" description="Helical" evidence="1">
    <location>
        <begin position="98"/>
        <end position="119"/>
    </location>
</feature>
<dbReference type="EMBL" id="DWWK01000179">
    <property type="protein sequence ID" value="HJC39537.1"/>
    <property type="molecule type" value="Genomic_DNA"/>
</dbReference>
<name>A0A9D2SY91_9FIRM</name>
<evidence type="ECO:0000313" key="3">
    <source>
        <dbReference type="Proteomes" id="UP000823894"/>
    </source>
</evidence>